<evidence type="ECO:0000256" key="6">
    <source>
        <dbReference type="ARBA" id="ARBA00023276"/>
    </source>
</evidence>
<evidence type="ECO:0000256" key="2">
    <source>
        <dbReference type="ARBA" id="ARBA00010827"/>
    </source>
</evidence>
<name>A0A6B3NAJ7_9CYAN</name>
<keyword evidence="7" id="KW-0813">Transport</keyword>
<dbReference type="GO" id="GO:0042549">
    <property type="term" value="P:photosystem II stabilization"/>
    <property type="evidence" value="ECO:0007669"/>
    <property type="project" value="InterPro"/>
</dbReference>
<comment type="subunit">
    <text evidence="7">PSII is composed of 1 copy each of membrane proteins PsbA, PsbB, PsbC, PsbD, PsbE, PsbF, PsbH, PsbI, PsbJ, PsbK, PsbL, PsbM, PsbT, PsbX, PsbY, PsbZ, Psb30/Ycf12, peripheral proteins PsbO, CyanoQ (PsbQ), PsbU, PsbV and a large number of cofactors. It forms dimeric complexes.</text>
</comment>
<evidence type="ECO:0000256" key="3">
    <source>
        <dbReference type="ARBA" id="ARBA00022982"/>
    </source>
</evidence>
<keyword evidence="4 7" id="KW-0793">Thylakoid</keyword>
<dbReference type="Pfam" id="PF06514">
    <property type="entry name" value="PsbU"/>
    <property type="match status" value="1"/>
</dbReference>
<comment type="subcellular location">
    <subcellularLocation>
        <location evidence="7">Cellular thylakoid membrane</location>
        <topology evidence="7">Peripheral membrane protein</topology>
        <orientation evidence="7">Lumenal side</orientation>
    </subcellularLocation>
    <subcellularLocation>
        <location evidence="1">Membrane</location>
        <topology evidence="1">Peripheral membrane protein</topology>
    </subcellularLocation>
</comment>
<comment type="similarity">
    <text evidence="2 7">Belongs to the PsbU family.</text>
</comment>
<dbReference type="GO" id="GO:0031676">
    <property type="term" value="C:plasma membrane-derived thylakoid membrane"/>
    <property type="evidence" value="ECO:0007669"/>
    <property type="project" value="UniProtKB-SubCell"/>
</dbReference>
<protein>
    <recommendedName>
        <fullName evidence="7">Photosystem II extrinsic protein U</fullName>
        <shortName evidence="7">PSII-U</shortName>
        <shortName evidence="7">PsbU</shortName>
    </recommendedName>
    <alternativeName>
        <fullName evidence="7">Photosystem II 12 kDa extrinsic protein</fullName>
        <shortName evidence="7">PS II complex 12 kDa extrinsic protein</shortName>
    </alternativeName>
</protein>
<proteinExistence type="inferred from homology"/>
<dbReference type="PROSITE" id="PS51257">
    <property type="entry name" value="PROKAR_LIPOPROTEIN"/>
    <property type="match status" value="1"/>
</dbReference>
<dbReference type="AlphaFoldDB" id="A0A6B3NAJ7"/>
<dbReference type="InterPro" id="IPR010527">
    <property type="entry name" value="PSII_PsbU"/>
</dbReference>
<dbReference type="GO" id="GO:0009654">
    <property type="term" value="C:photosystem II oxygen evolving complex"/>
    <property type="evidence" value="ECO:0007669"/>
    <property type="project" value="InterPro"/>
</dbReference>
<dbReference type="SUPFAM" id="SSF81585">
    <property type="entry name" value="PsbU/PolX domain-like"/>
    <property type="match status" value="1"/>
</dbReference>
<evidence type="ECO:0000256" key="7">
    <source>
        <dbReference type="HAMAP-Rule" id="MF_00589"/>
    </source>
</evidence>
<keyword evidence="3 7" id="KW-0249">Electron transport</keyword>
<reference evidence="8" key="1">
    <citation type="submission" date="2019-11" db="EMBL/GenBank/DDBJ databases">
        <title>Genomic insights into an expanded diversity of filamentous marine cyanobacteria reveals the extraordinary biosynthetic potential of Moorea and Okeania.</title>
        <authorList>
            <person name="Ferreira Leao T."/>
            <person name="Wang M."/>
            <person name="Moss N."/>
            <person name="Da Silva R."/>
            <person name="Sanders J."/>
            <person name="Nurk S."/>
            <person name="Gurevich A."/>
            <person name="Humphrey G."/>
            <person name="Reher R."/>
            <person name="Zhu Q."/>
            <person name="Belda-Ferre P."/>
            <person name="Glukhov E."/>
            <person name="Rex R."/>
            <person name="Dorrestein P.C."/>
            <person name="Knight R."/>
            <person name="Pevzner P."/>
            <person name="Gerwick W.H."/>
            <person name="Gerwick L."/>
        </authorList>
    </citation>
    <scope>NUCLEOTIDE SEQUENCE</scope>
    <source>
        <strain evidence="8">SIO1C4</strain>
    </source>
</reference>
<keyword evidence="6 7" id="KW-0604">Photosystem II</keyword>
<evidence type="ECO:0000256" key="1">
    <source>
        <dbReference type="ARBA" id="ARBA00004170"/>
    </source>
</evidence>
<dbReference type="GO" id="GO:0015979">
    <property type="term" value="P:photosynthesis"/>
    <property type="evidence" value="ECO:0007669"/>
    <property type="project" value="UniProtKB-UniRule"/>
</dbReference>
<keyword evidence="7" id="KW-0602">Photosynthesis</keyword>
<dbReference type="HAMAP" id="MF_00589">
    <property type="entry name" value="PSII_PsbU"/>
    <property type="match status" value="1"/>
</dbReference>
<accession>A0A6B3NAJ7</accession>
<dbReference type="EMBL" id="JAAHFQ010000116">
    <property type="protein sequence ID" value="NER27612.1"/>
    <property type="molecule type" value="Genomic_DNA"/>
</dbReference>
<organism evidence="8">
    <name type="scientific">Symploca sp. SIO1C4</name>
    <dbReference type="NCBI Taxonomy" id="2607765"/>
    <lineage>
        <taxon>Bacteria</taxon>
        <taxon>Bacillati</taxon>
        <taxon>Cyanobacteriota</taxon>
        <taxon>Cyanophyceae</taxon>
        <taxon>Coleofasciculales</taxon>
        <taxon>Coleofasciculaceae</taxon>
        <taxon>Symploca</taxon>
    </lineage>
</organism>
<keyword evidence="5 7" id="KW-0472">Membrane</keyword>
<dbReference type="Gene3D" id="1.10.150.320">
    <property type="entry name" value="Photosystem II 12 kDa extrinsic protein"/>
    <property type="match status" value="1"/>
</dbReference>
<gene>
    <name evidence="7 8" type="primary">psbU</name>
    <name evidence="8" type="ORF">F6J89_08250</name>
</gene>
<sequence>MKRLVRLITVLALVVGCLGWLGMPQDASASPKPGADRDLLSNFIGQSSQFLLAEAKYINPADKKLESEFGQKVDLNNSHIRDFRQYRGMYPTLARKIIDNAPYNSVEDVLKIPGLSERQQKILRDNLDSFTVTETADVYVEGGDRYNPGVY</sequence>
<dbReference type="NCBIfam" id="NF002708">
    <property type="entry name" value="PRK02515.1"/>
    <property type="match status" value="1"/>
</dbReference>
<evidence type="ECO:0000256" key="4">
    <source>
        <dbReference type="ARBA" id="ARBA00023078"/>
    </source>
</evidence>
<dbReference type="GO" id="GO:0019898">
    <property type="term" value="C:extrinsic component of membrane"/>
    <property type="evidence" value="ECO:0007669"/>
    <property type="project" value="InterPro"/>
</dbReference>
<evidence type="ECO:0000256" key="5">
    <source>
        <dbReference type="ARBA" id="ARBA00023136"/>
    </source>
</evidence>
<evidence type="ECO:0000313" key="8">
    <source>
        <dbReference type="EMBL" id="NER27612.1"/>
    </source>
</evidence>
<comment type="caution">
    <text evidence="8">The sequence shown here is derived from an EMBL/GenBank/DDBJ whole genome shotgun (WGS) entry which is preliminary data.</text>
</comment>
<comment type="function">
    <text evidence="7">One of the extrinsic, lumenal subunits of photosystem II (PSII). PSII is a light-driven water plastoquinone oxidoreductase, using light energy to abstract electrons from H(2)O, generating a proton gradient subsequently used for ATP formation. The extrinsic proteins stabilize the structure of photosystem II oxygen-evolving complex (OEC), the ion environment of oxygen evolution and protect the OEC against heat-induced inactivation.</text>
</comment>